<dbReference type="InterPro" id="IPR009072">
    <property type="entry name" value="Histone-fold"/>
</dbReference>
<evidence type="ECO:0000256" key="5">
    <source>
        <dbReference type="ARBA" id="ARBA00023242"/>
    </source>
</evidence>
<keyword evidence="9" id="KW-1185">Reference proteome</keyword>
<feature type="compositionally biased region" description="Basic and acidic residues" evidence="6">
    <location>
        <begin position="341"/>
        <end position="354"/>
    </location>
</feature>
<dbReference type="Proteomes" id="UP001396334">
    <property type="component" value="Unassembled WGS sequence"/>
</dbReference>
<organism evidence="8 9">
    <name type="scientific">Hibiscus sabdariffa</name>
    <name type="common">roselle</name>
    <dbReference type="NCBI Taxonomy" id="183260"/>
    <lineage>
        <taxon>Eukaryota</taxon>
        <taxon>Viridiplantae</taxon>
        <taxon>Streptophyta</taxon>
        <taxon>Embryophyta</taxon>
        <taxon>Tracheophyta</taxon>
        <taxon>Spermatophyta</taxon>
        <taxon>Magnoliopsida</taxon>
        <taxon>eudicotyledons</taxon>
        <taxon>Gunneridae</taxon>
        <taxon>Pentapetalae</taxon>
        <taxon>rosids</taxon>
        <taxon>malvids</taxon>
        <taxon>Malvales</taxon>
        <taxon>Malvaceae</taxon>
        <taxon>Malvoideae</taxon>
        <taxon>Hibiscus</taxon>
    </lineage>
</organism>
<feature type="compositionally biased region" description="Polar residues" evidence="6">
    <location>
        <begin position="53"/>
        <end position="62"/>
    </location>
</feature>
<feature type="compositionally biased region" description="Low complexity" evidence="6">
    <location>
        <begin position="106"/>
        <end position="115"/>
    </location>
</feature>
<reference evidence="8 9" key="1">
    <citation type="journal article" date="2024" name="G3 (Bethesda)">
        <title>Genome assembly of Hibiscus sabdariffa L. provides insights into metabolisms of medicinal natural products.</title>
        <authorList>
            <person name="Kim T."/>
        </authorList>
    </citation>
    <scope>NUCLEOTIDE SEQUENCE [LARGE SCALE GENOMIC DNA]</scope>
    <source>
        <strain evidence="8">TK-2024</strain>
        <tissue evidence="8">Old leaves</tissue>
    </source>
</reference>
<dbReference type="InterPro" id="IPR022003">
    <property type="entry name" value="RST"/>
</dbReference>
<feature type="compositionally biased region" description="Polar residues" evidence="6">
    <location>
        <begin position="138"/>
        <end position="164"/>
    </location>
</feature>
<evidence type="ECO:0000259" key="7">
    <source>
        <dbReference type="PROSITE" id="PS51879"/>
    </source>
</evidence>
<keyword evidence="4" id="KW-0804">Transcription</keyword>
<feature type="region of interest" description="Disordered" evidence="6">
    <location>
        <begin position="1"/>
        <end position="206"/>
    </location>
</feature>
<dbReference type="PANTHER" id="PTHR15138:SF14">
    <property type="entry name" value="TRANSCRIPTION INITIATION FACTOR TFIID SUBUNIT 4"/>
    <property type="match status" value="1"/>
</dbReference>
<comment type="subcellular location">
    <subcellularLocation>
        <location evidence="1">Nucleus</location>
    </subcellularLocation>
</comment>
<feature type="compositionally biased region" description="Polar residues" evidence="6">
    <location>
        <begin position="431"/>
        <end position="453"/>
    </location>
</feature>
<feature type="compositionally biased region" description="Low complexity" evidence="6">
    <location>
        <begin position="314"/>
        <end position="325"/>
    </location>
</feature>
<keyword evidence="3" id="KW-0805">Transcription regulation</keyword>
<evidence type="ECO:0000256" key="4">
    <source>
        <dbReference type="ARBA" id="ARBA00023163"/>
    </source>
</evidence>
<comment type="caution">
    <text evidence="8">The sequence shown here is derived from an EMBL/GenBank/DDBJ whole genome shotgun (WGS) entry which is preliminary data.</text>
</comment>
<evidence type="ECO:0000313" key="9">
    <source>
        <dbReference type="Proteomes" id="UP001396334"/>
    </source>
</evidence>
<dbReference type="PANTHER" id="PTHR15138">
    <property type="entry name" value="TRANSCRIPTION INITIATION FACTOR TFIID SUBUNIT 4"/>
    <property type="match status" value="1"/>
</dbReference>
<evidence type="ECO:0000256" key="2">
    <source>
        <dbReference type="ARBA" id="ARBA00006178"/>
    </source>
</evidence>
<proteinExistence type="inferred from homology"/>
<dbReference type="Pfam" id="PF12174">
    <property type="entry name" value="RST"/>
    <property type="match status" value="1"/>
</dbReference>
<evidence type="ECO:0000256" key="3">
    <source>
        <dbReference type="ARBA" id="ARBA00023015"/>
    </source>
</evidence>
<feature type="compositionally biased region" description="Basic and acidic residues" evidence="6">
    <location>
        <begin position="863"/>
        <end position="874"/>
    </location>
</feature>
<feature type="region of interest" description="Disordered" evidence="6">
    <location>
        <begin position="274"/>
        <end position="625"/>
    </location>
</feature>
<evidence type="ECO:0000313" key="8">
    <source>
        <dbReference type="EMBL" id="KAK9047070.1"/>
    </source>
</evidence>
<dbReference type="CDD" id="cd22249">
    <property type="entry name" value="UDM1_RNF168_RNF169-like"/>
    <property type="match status" value="1"/>
</dbReference>
<dbReference type="Gene3D" id="1.10.20.10">
    <property type="entry name" value="Histone, subunit A"/>
    <property type="match status" value="1"/>
</dbReference>
<dbReference type="CDD" id="cd08045">
    <property type="entry name" value="HFD_TAF4"/>
    <property type="match status" value="1"/>
</dbReference>
<feature type="region of interest" description="Disordered" evidence="6">
    <location>
        <begin position="829"/>
        <end position="904"/>
    </location>
</feature>
<name>A0ABR2UBH3_9ROSI</name>
<feature type="compositionally biased region" description="Low complexity" evidence="6">
    <location>
        <begin position="39"/>
        <end position="52"/>
    </location>
</feature>
<feature type="region of interest" description="Disordered" evidence="6">
    <location>
        <begin position="769"/>
        <end position="798"/>
    </location>
</feature>
<feature type="compositionally biased region" description="Polar residues" evidence="6">
    <location>
        <begin position="553"/>
        <end position="568"/>
    </location>
</feature>
<dbReference type="InterPro" id="IPR045144">
    <property type="entry name" value="TAF4"/>
</dbReference>
<accession>A0ABR2UBH3</accession>
<evidence type="ECO:0000256" key="6">
    <source>
        <dbReference type="SAM" id="MobiDB-lite"/>
    </source>
</evidence>
<feature type="compositionally biased region" description="Polar residues" evidence="6">
    <location>
        <begin position="463"/>
        <end position="514"/>
    </location>
</feature>
<sequence length="940" mass="102038">MDPSIVKLLEEDEDESMHSGADVEAFQAALNRDIEGDASTSQQSGSTLSQGSNPASSQSVAQWPTPGQDGNTNVQNQQALQSVPQQQQISSEIEQKQQGPVVTGSQQQVQQPNDVQQEHNHLSPQQKQPQDGHKQLQDGRQQGVTEQIPAQVSQTPGIQTTEKSPTPREPERINNLDSESQYAKLQKTSNQQASGAQQPNSPMNRGKQVPFAVLLPALVPQLDKDRAMQLHTLYGKLKKNEIAKDGFVRHMRDIVGDQMLRLAVNKLQAQMSSNQFPLQSPTGARPTALRMPSVGGVTQFGGPHSLAQLHQKGPNSPASSTHTPSPAVPMQTNSSYLSGENKAKKSQELDHQSDSRFGMPGSQISSSGSTTVSQERGRSSIPAQGIGKQQHLNFPQNSFGMYGSNNYHTYSGPNVNTSGSTSKPQSHDSQMRQITHHQSIGANPVGGSTQAISMMSGPKLERQNSSNGPNRLQGASLSHFSGGSVPWQASPSKELNPGPLSSATYVKQESVDQGTDQHRPHLSATQGVSTTLVEQGNAVISTPRDGPGEKQSSRVSFSTPSITTQMDSNVLLGSRNPSVPAPAGVNARTPPKKPSVSQKKPLEALGSSPPPSSKKQKMSGAFSDQSIEQLNDVTAVSGVNLREEEEQLLSAPKDESRVSEASRRVVQEEEERLFLKKTPLQKKLAEIMAKSGLKNISNDVERCLSLSVEERMRGLICNLIRLSKQRVDVEKPRHRMLITSDVRQQIMMMNQNARGEWEKKQAEAEKLRKLNEPEAETAPDDDKEKDDSRAKVVKVNKDDDDKMRTTAANVAARAAVGGDDMLSKWQLMAEQARQKREGGTDSASVSQVGKDGNRRPSSMSGKSTKENQESEKGGLHSPHAYGGSKKFGRNQGAMPTPHTRVARSISVKDVIAAMEREPQMSKSTLIYSLYEKTCSESKAG</sequence>
<dbReference type="PROSITE" id="PS51879">
    <property type="entry name" value="RST"/>
    <property type="match status" value="1"/>
</dbReference>
<feature type="compositionally biased region" description="Basic and acidic residues" evidence="6">
    <location>
        <begin position="165"/>
        <end position="174"/>
    </location>
</feature>
<dbReference type="Pfam" id="PF05236">
    <property type="entry name" value="TAF4"/>
    <property type="match status" value="1"/>
</dbReference>
<feature type="compositionally biased region" description="Polar residues" evidence="6">
    <location>
        <begin position="523"/>
        <end position="540"/>
    </location>
</feature>
<protein>
    <recommendedName>
        <fullName evidence="7">RST domain-containing protein</fullName>
    </recommendedName>
</protein>
<gene>
    <name evidence="8" type="ORF">V6N11_052930</name>
</gene>
<dbReference type="InterPro" id="IPR007900">
    <property type="entry name" value="TAF4_C"/>
</dbReference>
<feature type="compositionally biased region" description="Polar residues" evidence="6">
    <location>
        <begin position="390"/>
        <end position="424"/>
    </location>
</feature>
<feature type="domain" description="RST" evidence="7">
    <location>
        <begin position="202"/>
        <end position="273"/>
    </location>
</feature>
<feature type="compositionally biased region" description="Basic and acidic residues" evidence="6">
    <location>
        <begin position="780"/>
        <end position="798"/>
    </location>
</feature>
<feature type="compositionally biased region" description="Low complexity" evidence="6">
    <location>
        <begin position="75"/>
        <end position="98"/>
    </location>
</feature>
<feature type="compositionally biased region" description="Polar residues" evidence="6">
    <location>
        <begin position="175"/>
        <end position="203"/>
    </location>
</feature>
<evidence type="ECO:0000256" key="1">
    <source>
        <dbReference type="ARBA" id="ARBA00004123"/>
    </source>
</evidence>
<keyword evidence="5" id="KW-0539">Nucleus</keyword>
<dbReference type="EMBL" id="JBBPBN010000001">
    <property type="protein sequence ID" value="KAK9047070.1"/>
    <property type="molecule type" value="Genomic_DNA"/>
</dbReference>
<comment type="similarity">
    <text evidence="2">Belongs to the TAF4 family.</text>
</comment>
<feature type="compositionally biased region" description="Low complexity" evidence="6">
    <location>
        <begin position="361"/>
        <end position="374"/>
    </location>
</feature>